<name>A0ACC0P3I6_RHOML</name>
<dbReference type="Proteomes" id="UP001062846">
    <property type="component" value="Chromosome 4"/>
</dbReference>
<evidence type="ECO:0000313" key="2">
    <source>
        <dbReference type="Proteomes" id="UP001062846"/>
    </source>
</evidence>
<reference evidence="1" key="1">
    <citation type="submission" date="2022-02" db="EMBL/GenBank/DDBJ databases">
        <title>Plant Genome Project.</title>
        <authorList>
            <person name="Zhang R.-G."/>
        </authorList>
    </citation>
    <scope>NUCLEOTIDE SEQUENCE</scope>
    <source>
        <strain evidence="1">AT1</strain>
    </source>
</reference>
<gene>
    <name evidence="1" type="ORF">RHMOL_Rhmol04G0196500</name>
</gene>
<protein>
    <submittedName>
        <fullName evidence="1">Uncharacterized protein</fullName>
    </submittedName>
</protein>
<accession>A0ACC0P3I6</accession>
<sequence length="208" mass="23500">MSDEALAKLLEDNPAIGELVLKAKKERARAIAASEAAERVERERKEREEPLRDMEAEERAGAGAQWSRVTAVTEAGAVTRPDFSAKAFVPLTRHLFVPSDFVAYVPQQTEYEDELVLRDPEVDIANTWFEVPNEWVNEAVRHMLAMENVIRRAASGIPIELRYPALPPPRAQRAAAQRPQEERDPKRAKMAMPEAAEGEEDEEKEEDE</sequence>
<proteinExistence type="predicted"/>
<keyword evidence="2" id="KW-1185">Reference proteome</keyword>
<organism evidence="1 2">
    <name type="scientific">Rhododendron molle</name>
    <name type="common">Chinese azalea</name>
    <name type="synonym">Azalea mollis</name>
    <dbReference type="NCBI Taxonomy" id="49168"/>
    <lineage>
        <taxon>Eukaryota</taxon>
        <taxon>Viridiplantae</taxon>
        <taxon>Streptophyta</taxon>
        <taxon>Embryophyta</taxon>
        <taxon>Tracheophyta</taxon>
        <taxon>Spermatophyta</taxon>
        <taxon>Magnoliopsida</taxon>
        <taxon>eudicotyledons</taxon>
        <taxon>Gunneridae</taxon>
        <taxon>Pentapetalae</taxon>
        <taxon>asterids</taxon>
        <taxon>Ericales</taxon>
        <taxon>Ericaceae</taxon>
        <taxon>Ericoideae</taxon>
        <taxon>Rhodoreae</taxon>
        <taxon>Rhododendron</taxon>
    </lineage>
</organism>
<evidence type="ECO:0000313" key="1">
    <source>
        <dbReference type="EMBL" id="KAI8559726.1"/>
    </source>
</evidence>
<comment type="caution">
    <text evidence="1">The sequence shown here is derived from an EMBL/GenBank/DDBJ whole genome shotgun (WGS) entry which is preliminary data.</text>
</comment>
<dbReference type="EMBL" id="CM046391">
    <property type="protein sequence ID" value="KAI8559726.1"/>
    <property type="molecule type" value="Genomic_DNA"/>
</dbReference>